<dbReference type="GO" id="GO:1901137">
    <property type="term" value="P:carbohydrate derivative biosynthetic process"/>
    <property type="evidence" value="ECO:0007669"/>
    <property type="project" value="UniProtKB-ARBA"/>
</dbReference>
<evidence type="ECO:0000313" key="4">
    <source>
        <dbReference type="EMBL" id="SNV33127.1"/>
    </source>
</evidence>
<reference evidence="4 5" key="1">
    <citation type="submission" date="2017-06" db="EMBL/GenBank/DDBJ databases">
        <authorList>
            <consortium name="Pathogen Informatics"/>
        </authorList>
    </citation>
    <scope>NUCLEOTIDE SEQUENCE [LARGE SCALE GENOMIC DNA]</scope>
    <source>
        <strain evidence="4 5">NCTC11865</strain>
    </source>
</reference>
<dbReference type="PANTHER" id="PTHR45947">
    <property type="entry name" value="SULFOQUINOVOSYL TRANSFERASE SQD2"/>
    <property type="match status" value="1"/>
</dbReference>
<evidence type="ECO:0000259" key="3">
    <source>
        <dbReference type="Pfam" id="PF13579"/>
    </source>
</evidence>
<dbReference type="Gene3D" id="3.40.50.2000">
    <property type="entry name" value="Glycogen Phosphorylase B"/>
    <property type="match status" value="2"/>
</dbReference>
<keyword evidence="2 4" id="KW-0808">Transferase</keyword>
<sequence>MIDSCHAIPPHPDRHPRILHVTECFLGGTRSAILSYAGDIPEMDHGLLGTLGRSRGDLNAPDEKFLEVHALPDGHLARIRAIRSLVVAWQPDIIHAHSSFAGVYVRLAIRNSPRHRVVYTPHAYGFERLDIGPVKRAAIHAAEALLTRNTEVIAACSTREQKLAHDMHARRTVFVPNVAAAQFHTHDAVQSLPEHRVVTVMGRIVPQRDPEFICRVADELARSDRETTIQWIGDGDPDGVAALRRHGIKVTGWLDAADIMVRLEKSSAYLHPGRWEGFPVAILEAHAMGLPIIARDAAYLYDAPSGVRGSNPSEIAKALVSLVADESARRSNYALWSAHLNHNTSEAQRAALLEVYTPQSTPSSPDNHRRAS</sequence>
<dbReference type="GO" id="GO:0016757">
    <property type="term" value="F:glycosyltransferase activity"/>
    <property type="evidence" value="ECO:0007669"/>
    <property type="project" value="UniProtKB-KW"/>
</dbReference>
<protein>
    <submittedName>
        <fullName evidence="4">Glycosyltransferase, MSMEG_0565 family</fullName>
    </submittedName>
</protein>
<evidence type="ECO:0000256" key="1">
    <source>
        <dbReference type="ARBA" id="ARBA00022676"/>
    </source>
</evidence>
<dbReference type="Pfam" id="PF13579">
    <property type="entry name" value="Glyco_trans_4_4"/>
    <property type="match status" value="1"/>
</dbReference>
<dbReference type="InterPro" id="IPR028098">
    <property type="entry name" value="Glyco_trans_4-like_N"/>
</dbReference>
<dbReference type="EMBL" id="LT906441">
    <property type="protein sequence ID" value="SNV33127.1"/>
    <property type="molecule type" value="Genomic_DNA"/>
</dbReference>
<name>A0A239WF64_9ACTN</name>
<gene>
    <name evidence="4" type="ORF">SAMEA4412665_00907</name>
</gene>
<dbReference type="Pfam" id="PF13692">
    <property type="entry name" value="Glyco_trans_1_4"/>
    <property type="match status" value="1"/>
</dbReference>
<evidence type="ECO:0000256" key="2">
    <source>
        <dbReference type="ARBA" id="ARBA00022679"/>
    </source>
</evidence>
<dbReference type="PANTHER" id="PTHR45947:SF3">
    <property type="entry name" value="SULFOQUINOVOSYL TRANSFERASE SQD2"/>
    <property type="match status" value="1"/>
</dbReference>
<proteinExistence type="predicted"/>
<dbReference type="Proteomes" id="UP000215332">
    <property type="component" value="Chromosome 1"/>
</dbReference>
<dbReference type="KEGG" id="cgrn:4412665_00907"/>
<organism evidence="4 5">
    <name type="scientific">Cutibacterium granulosum</name>
    <dbReference type="NCBI Taxonomy" id="33011"/>
    <lineage>
        <taxon>Bacteria</taxon>
        <taxon>Bacillati</taxon>
        <taxon>Actinomycetota</taxon>
        <taxon>Actinomycetes</taxon>
        <taxon>Propionibacteriales</taxon>
        <taxon>Propionibacteriaceae</taxon>
        <taxon>Cutibacterium</taxon>
    </lineage>
</organism>
<dbReference type="SUPFAM" id="SSF53756">
    <property type="entry name" value="UDP-Glycosyltransferase/glycogen phosphorylase"/>
    <property type="match status" value="1"/>
</dbReference>
<evidence type="ECO:0000313" key="5">
    <source>
        <dbReference type="Proteomes" id="UP000215332"/>
    </source>
</evidence>
<accession>A0A239WF64</accession>
<dbReference type="InterPro" id="IPR050194">
    <property type="entry name" value="Glycosyltransferase_grp1"/>
</dbReference>
<keyword evidence="1" id="KW-0328">Glycosyltransferase</keyword>
<dbReference type="eggNOG" id="COG0438">
    <property type="taxonomic scope" value="Bacteria"/>
</dbReference>
<dbReference type="AlphaFoldDB" id="A0A239WF64"/>
<feature type="domain" description="Glycosyltransferase subfamily 4-like N-terminal" evidence="3">
    <location>
        <begin position="73"/>
        <end position="177"/>
    </location>
</feature>